<dbReference type="EC" id="2.7.7.6" evidence="2"/>
<evidence type="ECO:0000256" key="3">
    <source>
        <dbReference type="ARBA" id="ARBA00022478"/>
    </source>
</evidence>
<dbReference type="PROSITE" id="PS01166">
    <property type="entry name" value="RNA_POL_BETA"/>
    <property type="match status" value="1"/>
</dbReference>
<dbReference type="InterPro" id="IPR007120">
    <property type="entry name" value="DNA-dir_RNAP_su2_dom"/>
</dbReference>
<evidence type="ECO:0000256" key="2">
    <source>
        <dbReference type="ARBA" id="ARBA00012418"/>
    </source>
</evidence>
<dbReference type="InterPro" id="IPR015712">
    <property type="entry name" value="DNA-dir_RNA_pol_su2"/>
</dbReference>
<feature type="domain" description="RNA polymerase Rpb2" evidence="9">
    <location>
        <begin position="593"/>
        <end position="684"/>
    </location>
</feature>
<dbReference type="PANTHER" id="PTHR20856">
    <property type="entry name" value="DNA-DIRECTED RNA POLYMERASE I SUBUNIT 2"/>
    <property type="match status" value="1"/>
</dbReference>
<evidence type="ECO:0000256" key="6">
    <source>
        <dbReference type="ARBA" id="ARBA00022723"/>
    </source>
</evidence>
<dbReference type="InterPro" id="IPR007641">
    <property type="entry name" value="RNA_pol_Rpb2_7"/>
</dbReference>
<dbReference type="Proteomes" id="UP000265618">
    <property type="component" value="Unassembled WGS sequence"/>
</dbReference>
<dbReference type="GO" id="GO:0046872">
    <property type="term" value="F:metal ion binding"/>
    <property type="evidence" value="ECO:0007669"/>
    <property type="project" value="UniProtKB-KW"/>
</dbReference>
<sequence>LRPDHIQYLKNVVDEEGLVIRLADLDSPTTAQGCTRVFLDGEWLGVLPPNIVPDNVVTILRNLRRNGFNIMAAEVGDDERESLVVDAEENPFRELSISYDRGLDEIQLTTDEGRMSRPLLVVKQTHDLEQNKTELVPTLQRQHLNEIKGYDSAALGWNHLMNEQCIEYVDVEEEETCLVAMDIGALRQAHFKGTRRVKPGEIRDPVPLYTHCEIHPSSVLGVLASLVPFPDHNQSPRNTYQCAMGKQALGIYALSFHLRMDTHAHLLHYPQSPMVTTHAMKHIHFTEMPAGQNVIVGISCYSGYNQEDSVIMSQASVDRGLFRTAFTRCYRDTASRKLNNAEIFRRPGADTIGRRNPDLHLYDTLEEDGLPRIGAMIGDRKPLIGKLIPTAVQTADSQYQDDSTFVRPGEAGFVDRVVLAQDGDGNMVARVRIRILRVPQVGDKFSSRHGQKGTCGLLFTAADMPYALNGIMPDMVINPHALPSRMTIAQLMECLAGKVGALAAEPMDATPFSSTAMTVQTISSRLHKLGYQRNGNECLINGQTGIPLQAKVFMGPTFYQRLKHMVLDKVHSRSTGPVQALTRQPVEGRIKSGGMRMGEMEKDCMVAHGATSVLRDRLLFHSDATTMRVCQQCGMPGYQPNLHSERPECRHCGSAVLVAITIPYAAKLLMQELMGMGIAPRIMTQEPGCGGVLLQ</sequence>
<dbReference type="Gene3D" id="2.40.270.10">
    <property type="entry name" value="DNA-directed RNA polymerase, subunit 2, domain 6"/>
    <property type="match status" value="1"/>
</dbReference>
<gene>
    <name evidence="11" type="ORF">KIPB_008863</name>
</gene>
<feature type="domain" description="RNA polymerase Rpb2" evidence="10">
    <location>
        <begin position="157"/>
        <end position="216"/>
    </location>
</feature>
<comment type="similarity">
    <text evidence="1">Belongs to the RNA polymerase beta chain family.</text>
</comment>
<comment type="caution">
    <text evidence="11">The sequence shown here is derived from an EMBL/GenBank/DDBJ whole genome shotgun (WGS) entry which is preliminary data.</text>
</comment>
<evidence type="ECO:0000259" key="9">
    <source>
        <dbReference type="Pfam" id="PF04560"/>
    </source>
</evidence>
<dbReference type="Pfam" id="PF04567">
    <property type="entry name" value="RNA_pol_Rpb2_5"/>
    <property type="match status" value="1"/>
</dbReference>
<dbReference type="Gene3D" id="3.90.1800.10">
    <property type="entry name" value="RNA polymerase alpha subunit dimerisation domain"/>
    <property type="match status" value="1"/>
</dbReference>
<keyword evidence="12" id="KW-1185">Reference proteome</keyword>
<dbReference type="Gene3D" id="3.90.1070.20">
    <property type="match status" value="1"/>
</dbReference>
<name>A0A9K3GL28_9EUKA</name>
<dbReference type="FunFam" id="2.40.270.10:FF:000006">
    <property type="entry name" value="DNA-directed RNA polymerase subunit beta"/>
    <property type="match status" value="1"/>
</dbReference>
<feature type="non-terminal residue" evidence="11">
    <location>
        <position position="1"/>
    </location>
</feature>
<keyword evidence="7" id="KW-0804">Transcription</keyword>
<proteinExistence type="inferred from homology"/>
<evidence type="ECO:0000256" key="4">
    <source>
        <dbReference type="ARBA" id="ARBA00022679"/>
    </source>
</evidence>
<dbReference type="InterPro" id="IPR007121">
    <property type="entry name" value="RNA_pol_bsu_CS"/>
</dbReference>
<protein>
    <recommendedName>
        <fullName evidence="2">DNA-directed RNA polymerase</fullName>
        <ecNumber evidence="2">2.7.7.6</ecNumber>
    </recommendedName>
</protein>
<evidence type="ECO:0000313" key="11">
    <source>
        <dbReference type="EMBL" id="GIQ86923.1"/>
    </source>
</evidence>
<evidence type="ECO:0000256" key="5">
    <source>
        <dbReference type="ARBA" id="ARBA00022695"/>
    </source>
</evidence>
<dbReference type="GO" id="GO:0003899">
    <property type="term" value="F:DNA-directed RNA polymerase activity"/>
    <property type="evidence" value="ECO:0007669"/>
    <property type="project" value="UniProtKB-EC"/>
</dbReference>
<dbReference type="InterPro" id="IPR007647">
    <property type="entry name" value="RNA_pol_Rpb2_5"/>
</dbReference>
<dbReference type="Gene3D" id="2.40.50.150">
    <property type="match status" value="1"/>
</dbReference>
<dbReference type="InterPro" id="IPR014724">
    <property type="entry name" value="RNA_pol_RPB2_OB-fold"/>
</dbReference>
<dbReference type="Pfam" id="PF04560">
    <property type="entry name" value="RNA_pol_Rpb2_7"/>
    <property type="match status" value="1"/>
</dbReference>
<reference evidence="11 12" key="1">
    <citation type="journal article" date="2018" name="PLoS ONE">
        <title>The draft genome of Kipferlia bialata reveals reductive genome evolution in fornicate parasites.</title>
        <authorList>
            <person name="Tanifuji G."/>
            <person name="Takabayashi S."/>
            <person name="Kume K."/>
            <person name="Takagi M."/>
            <person name="Nakayama T."/>
            <person name="Kamikawa R."/>
            <person name="Inagaki Y."/>
            <person name="Hashimoto T."/>
        </authorList>
    </citation>
    <scope>NUCLEOTIDE SEQUENCE [LARGE SCALE GENOMIC DNA]</scope>
    <source>
        <strain evidence="11">NY0173</strain>
    </source>
</reference>
<dbReference type="CDD" id="cd00653">
    <property type="entry name" value="RNA_pol_B_RPB2"/>
    <property type="match status" value="1"/>
</dbReference>
<feature type="domain" description="DNA-directed RNA polymerase subunit 2 hybrid-binding" evidence="8">
    <location>
        <begin position="224"/>
        <end position="589"/>
    </location>
</feature>
<evidence type="ECO:0000313" key="12">
    <source>
        <dbReference type="Proteomes" id="UP000265618"/>
    </source>
</evidence>
<dbReference type="SUPFAM" id="SSF64484">
    <property type="entry name" value="beta and beta-prime subunits of DNA dependent RNA-polymerase"/>
    <property type="match status" value="1"/>
</dbReference>
<dbReference type="OrthoDB" id="10248617at2759"/>
<keyword evidence="3 11" id="KW-0240">DNA-directed RNA polymerase</keyword>
<dbReference type="AlphaFoldDB" id="A0A9K3GL28"/>
<accession>A0A9K3GL28</accession>
<dbReference type="GO" id="GO:0032549">
    <property type="term" value="F:ribonucleoside binding"/>
    <property type="evidence" value="ECO:0007669"/>
    <property type="project" value="InterPro"/>
</dbReference>
<evidence type="ECO:0000256" key="7">
    <source>
        <dbReference type="ARBA" id="ARBA00023163"/>
    </source>
</evidence>
<evidence type="ECO:0000256" key="1">
    <source>
        <dbReference type="ARBA" id="ARBA00006835"/>
    </source>
</evidence>
<evidence type="ECO:0000259" key="10">
    <source>
        <dbReference type="Pfam" id="PF04567"/>
    </source>
</evidence>
<dbReference type="GO" id="GO:0006351">
    <property type="term" value="P:DNA-templated transcription"/>
    <property type="evidence" value="ECO:0007669"/>
    <property type="project" value="InterPro"/>
</dbReference>
<evidence type="ECO:0000259" key="8">
    <source>
        <dbReference type="Pfam" id="PF00562"/>
    </source>
</evidence>
<dbReference type="InterPro" id="IPR037033">
    <property type="entry name" value="DNA-dir_RNAP_su2_hyb_sf"/>
</dbReference>
<dbReference type="Pfam" id="PF00562">
    <property type="entry name" value="RNA_pol_Rpb2_6"/>
    <property type="match status" value="1"/>
</dbReference>
<keyword evidence="4" id="KW-0808">Transferase</keyword>
<keyword evidence="6" id="KW-0479">Metal-binding</keyword>
<dbReference type="GO" id="GO:0003677">
    <property type="term" value="F:DNA binding"/>
    <property type="evidence" value="ECO:0007669"/>
    <property type="project" value="InterPro"/>
</dbReference>
<keyword evidence="5" id="KW-0548">Nucleotidyltransferase</keyword>
<dbReference type="GO" id="GO:0000428">
    <property type="term" value="C:DNA-directed RNA polymerase complex"/>
    <property type="evidence" value="ECO:0007669"/>
    <property type="project" value="UniProtKB-KW"/>
</dbReference>
<organism evidence="11 12">
    <name type="scientific">Kipferlia bialata</name>
    <dbReference type="NCBI Taxonomy" id="797122"/>
    <lineage>
        <taxon>Eukaryota</taxon>
        <taxon>Metamonada</taxon>
        <taxon>Carpediemonas-like organisms</taxon>
        <taxon>Kipferlia</taxon>
    </lineage>
</organism>
<dbReference type="EMBL" id="BDIP01002854">
    <property type="protein sequence ID" value="GIQ86923.1"/>
    <property type="molecule type" value="Genomic_DNA"/>
</dbReference>